<protein>
    <submittedName>
        <fullName evidence="6">DNA-binding transcriptional LysR family regulator</fullName>
    </submittedName>
</protein>
<dbReference type="RefSeq" id="WP_184803390.1">
    <property type="nucleotide sequence ID" value="NZ_JACIIZ010000011.1"/>
</dbReference>
<keyword evidence="3 6" id="KW-0238">DNA-binding</keyword>
<organism evidence="6 7">
    <name type="scientific">Nitrospirillum iridis</name>
    <dbReference type="NCBI Taxonomy" id="765888"/>
    <lineage>
        <taxon>Bacteria</taxon>
        <taxon>Pseudomonadati</taxon>
        <taxon>Pseudomonadota</taxon>
        <taxon>Alphaproteobacteria</taxon>
        <taxon>Rhodospirillales</taxon>
        <taxon>Azospirillaceae</taxon>
        <taxon>Nitrospirillum</taxon>
    </lineage>
</organism>
<dbReference type="InterPro" id="IPR005119">
    <property type="entry name" value="LysR_subst-bd"/>
</dbReference>
<dbReference type="Gene3D" id="3.40.190.290">
    <property type="match status" value="1"/>
</dbReference>
<dbReference type="GO" id="GO:0003677">
    <property type="term" value="F:DNA binding"/>
    <property type="evidence" value="ECO:0007669"/>
    <property type="project" value="UniProtKB-KW"/>
</dbReference>
<reference evidence="6 7" key="1">
    <citation type="submission" date="2020-08" db="EMBL/GenBank/DDBJ databases">
        <title>Genomic Encyclopedia of Type Strains, Phase IV (KMG-IV): sequencing the most valuable type-strain genomes for metagenomic binning, comparative biology and taxonomic classification.</title>
        <authorList>
            <person name="Goeker M."/>
        </authorList>
    </citation>
    <scope>NUCLEOTIDE SEQUENCE [LARGE SCALE GENOMIC DNA]</scope>
    <source>
        <strain evidence="6 7">DSM 22198</strain>
    </source>
</reference>
<name>A0A7X0AZV6_9PROT</name>
<dbReference type="InterPro" id="IPR036390">
    <property type="entry name" value="WH_DNA-bd_sf"/>
</dbReference>
<dbReference type="EMBL" id="JACIIZ010000011">
    <property type="protein sequence ID" value="MBB6253203.1"/>
    <property type="molecule type" value="Genomic_DNA"/>
</dbReference>
<keyword evidence="7" id="KW-1185">Reference proteome</keyword>
<dbReference type="PROSITE" id="PS50931">
    <property type="entry name" value="HTH_LYSR"/>
    <property type="match status" value="1"/>
</dbReference>
<feature type="domain" description="HTH lysR-type" evidence="5">
    <location>
        <begin position="11"/>
        <end position="61"/>
    </location>
</feature>
<dbReference type="PANTHER" id="PTHR30419:SF8">
    <property type="entry name" value="NITROGEN ASSIMILATION TRANSCRIPTIONAL ACTIVATOR-RELATED"/>
    <property type="match status" value="1"/>
</dbReference>
<evidence type="ECO:0000256" key="3">
    <source>
        <dbReference type="ARBA" id="ARBA00023125"/>
    </source>
</evidence>
<evidence type="ECO:0000256" key="1">
    <source>
        <dbReference type="ARBA" id="ARBA00009437"/>
    </source>
</evidence>
<dbReference type="GO" id="GO:0005829">
    <property type="term" value="C:cytosol"/>
    <property type="evidence" value="ECO:0007669"/>
    <property type="project" value="TreeGrafter"/>
</dbReference>
<dbReference type="Pfam" id="PF03466">
    <property type="entry name" value="LysR_substrate"/>
    <property type="match status" value="1"/>
</dbReference>
<dbReference type="PANTHER" id="PTHR30419">
    <property type="entry name" value="HTH-TYPE TRANSCRIPTIONAL REGULATOR YBHD"/>
    <property type="match status" value="1"/>
</dbReference>
<evidence type="ECO:0000256" key="4">
    <source>
        <dbReference type="ARBA" id="ARBA00023163"/>
    </source>
</evidence>
<sequence>MALRNQRIWLYINEVARIGSVRQAAERLNVTPSALLRRIQDVEHDLGAPIFERHSSGVRLTAAGEVLIRWIRSQSAELRRVYSEIEELAGLQRGEIRLACSQAVARGFVLRQVAAFRKKHPNVRFKITVTDHSTAMRQLTAFEIDLVLIFRPLRHPELHPIMSIGQGLVAIMNANHPLAAKEVVRLRECAEYETAMPESSFGGREIIESRLAASSAKLSIGVESNSFDLLGDLVAVSDLIAFQIDIGADLWRNDPRYAVRRISDLDRTYGPMVLGQLKGRPLPLAAAKFAEQMARELHDCRSLPTLGDFYPDDEDKVSYDDQVAPPP</sequence>
<dbReference type="Pfam" id="PF00126">
    <property type="entry name" value="HTH_1"/>
    <property type="match status" value="1"/>
</dbReference>
<dbReference type="CDD" id="cd05466">
    <property type="entry name" value="PBP2_LTTR_substrate"/>
    <property type="match status" value="1"/>
</dbReference>
<accession>A0A7X0AZV6</accession>
<dbReference type="InterPro" id="IPR036388">
    <property type="entry name" value="WH-like_DNA-bd_sf"/>
</dbReference>
<dbReference type="SUPFAM" id="SSF53850">
    <property type="entry name" value="Periplasmic binding protein-like II"/>
    <property type="match status" value="1"/>
</dbReference>
<evidence type="ECO:0000256" key="2">
    <source>
        <dbReference type="ARBA" id="ARBA00023015"/>
    </source>
</evidence>
<evidence type="ECO:0000313" key="7">
    <source>
        <dbReference type="Proteomes" id="UP000539175"/>
    </source>
</evidence>
<dbReference type="Gene3D" id="1.10.10.10">
    <property type="entry name" value="Winged helix-like DNA-binding domain superfamily/Winged helix DNA-binding domain"/>
    <property type="match status" value="1"/>
</dbReference>
<gene>
    <name evidence="6" type="ORF">FHS74_003772</name>
</gene>
<dbReference type="AlphaFoldDB" id="A0A7X0AZV6"/>
<dbReference type="SUPFAM" id="SSF46785">
    <property type="entry name" value="Winged helix' DNA-binding domain"/>
    <property type="match status" value="1"/>
</dbReference>
<dbReference type="Proteomes" id="UP000539175">
    <property type="component" value="Unassembled WGS sequence"/>
</dbReference>
<dbReference type="InterPro" id="IPR000847">
    <property type="entry name" value="LysR_HTH_N"/>
</dbReference>
<evidence type="ECO:0000259" key="5">
    <source>
        <dbReference type="PROSITE" id="PS50931"/>
    </source>
</evidence>
<keyword evidence="4" id="KW-0804">Transcription</keyword>
<dbReference type="GO" id="GO:0003700">
    <property type="term" value="F:DNA-binding transcription factor activity"/>
    <property type="evidence" value="ECO:0007669"/>
    <property type="project" value="InterPro"/>
</dbReference>
<comment type="caution">
    <text evidence="6">The sequence shown here is derived from an EMBL/GenBank/DDBJ whole genome shotgun (WGS) entry which is preliminary data.</text>
</comment>
<comment type="similarity">
    <text evidence="1">Belongs to the LysR transcriptional regulatory family.</text>
</comment>
<evidence type="ECO:0000313" key="6">
    <source>
        <dbReference type="EMBL" id="MBB6253203.1"/>
    </source>
</evidence>
<dbReference type="InterPro" id="IPR050950">
    <property type="entry name" value="HTH-type_LysR_regulators"/>
</dbReference>
<keyword evidence="2" id="KW-0805">Transcription regulation</keyword>
<proteinExistence type="inferred from homology"/>